<keyword evidence="7 10" id="KW-0503">Monooxygenase</keyword>
<evidence type="ECO:0000256" key="2">
    <source>
        <dbReference type="ARBA" id="ARBA00009881"/>
    </source>
</evidence>
<keyword evidence="6 10" id="KW-0560">Oxidoreductase</keyword>
<gene>
    <name evidence="10" type="ORF">QF025_000094</name>
</gene>
<dbReference type="AlphaFoldDB" id="A0ABD5CC47"/>
<comment type="caution">
    <text evidence="10">The sequence shown here is derived from an EMBL/GenBank/DDBJ whole genome shotgun (WGS) entry which is preliminary data.</text>
</comment>
<keyword evidence="4" id="KW-0285">Flavoprotein</keyword>
<evidence type="ECO:0000256" key="4">
    <source>
        <dbReference type="ARBA" id="ARBA00022630"/>
    </source>
</evidence>
<dbReference type="GO" id="GO:0009636">
    <property type="term" value="P:response to toxic substance"/>
    <property type="evidence" value="ECO:0007669"/>
    <property type="project" value="UniProtKB-KW"/>
</dbReference>
<organism evidence="10 11">
    <name type="scientific">Paraburkholderia graminis</name>
    <dbReference type="NCBI Taxonomy" id="60548"/>
    <lineage>
        <taxon>Bacteria</taxon>
        <taxon>Pseudomonadati</taxon>
        <taxon>Pseudomonadota</taxon>
        <taxon>Betaproteobacteria</taxon>
        <taxon>Burkholderiales</taxon>
        <taxon>Burkholderiaceae</taxon>
        <taxon>Paraburkholderia</taxon>
    </lineage>
</organism>
<dbReference type="EMBL" id="JAVIZN010000002">
    <property type="protein sequence ID" value="MDR6201374.1"/>
    <property type="molecule type" value="Genomic_DNA"/>
</dbReference>
<comment type="catalytic activity">
    <reaction evidence="9">
        <text>3 propionate 3-nitronate + 3 O2 + H2O = 3 3-oxopropanoate + 2 nitrate + nitrite + H2O2 + 3 H(+)</text>
        <dbReference type="Rhea" id="RHEA:57332"/>
        <dbReference type="ChEBI" id="CHEBI:15377"/>
        <dbReference type="ChEBI" id="CHEBI:15378"/>
        <dbReference type="ChEBI" id="CHEBI:15379"/>
        <dbReference type="ChEBI" id="CHEBI:16240"/>
        <dbReference type="ChEBI" id="CHEBI:16301"/>
        <dbReference type="ChEBI" id="CHEBI:17632"/>
        <dbReference type="ChEBI" id="CHEBI:33190"/>
        <dbReference type="ChEBI" id="CHEBI:136067"/>
    </reaction>
</comment>
<evidence type="ECO:0000256" key="5">
    <source>
        <dbReference type="ARBA" id="ARBA00022643"/>
    </source>
</evidence>
<dbReference type="Pfam" id="PF03060">
    <property type="entry name" value="NMO"/>
    <property type="match status" value="1"/>
</dbReference>
<evidence type="ECO:0000256" key="7">
    <source>
        <dbReference type="ARBA" id="ARBA00023033"/>
    </source>
</evidence>
<keyword evidence="3" id="KW-0216">Detoxification</keyword>
<dbReference type="SUPFAM" id="SSF51412">
    <property type="entry name" value="Inosine monophosphate dehydrogenase (IMPDH)"/>
    <property type="match status" value="1"/>
</dbReference>
<evidence type="ECO:0000313" key="10">
    <source>
        <dbReference type="EMBL" id="MDR6201374.1"/>
    </source>
</evidence>
<protein>
    <recommendedName>
        <fullName evidence="8">Propionate 3-nitronate monooxygenase</fullName>
    </recommendedName>
</protein>
<accession>A0ABD5CC47</accession>
<dbReference type="Gene3D" id="3.20.20.70">
    <property type="entry name" value="Aldolase class I"/>
    <property type="match status" value="1"/>
</dbReference>
<name>A0ABD5CC47_9BURK</name>
<keyword evidence="5" id="KW-0288">FMN</keyword>
<evidence type="ECO:0000256" key="3">
    <source>
        <dbReference type="ARBA" id="ARBA00022575"/>
    </source>
</evidence>
<comment type="cofactor">
    <cofactor evidence="1">
        <name>FMN</name>
        <dbReference type="ChEBI" id="CHEBI:58210"/>
    </cofactor>
</comment>
<evidence type="ECO:0000313" key="11">
    <source>
        <dbReference type="Proteomes" id="UP001245184"/>
    </source>
</evidence>
<sequence>MLNSTPGPPASLREIYHSFIADEAMLQVLLNTGPAVVSFHFGLPSAEWIDALHEAGIVLFGCATSPHEAKLIEQAGLDAIVAQGAEAGGHRGTFDPLDDAMLGTFVLVRLIASQTKLPVIAAGGIMDGQSIAGAMLLGASAVQMGTAFLLSAESGADAAYRSALKTPRAYRTAVTAAISGRPARGLPNRLHSDAGAPDAPLVPEYPNAYDAAKALNAAARAKGNTDFAVQWAGQGAPLVRALPAAELIATLANELADALGHMRAAAGEVTTP</sequence>
<evidence type="ECO:0000256" key="8">
    <source>
        <dbReference type="ARBA" id="ARBA00031155"/>
    </source>
</evidence>
<proteinExistence type="inferred from homology"/>
<dbReference type="PANTHER" id="PTHR42747">
    <property type="entry name" value="NITRONATE MONOOXYGENASE-RELATED"/>
    <property type="match status" value="1"/>
</dbReference>
<dbReference type="InterPro" id="IPR013785">
    <property type="entry name" value="Aldolase_TIM"/>
</dbReference>
<comment type="similarity">
    <text evidence="2">Belongs to the nitronate monooxygenase family. NMO class I subfamily.</text>
</comment>
<dbReference type="Proteomes" id="UP001245184">
    <property type="component" value="Unassembled WGS sequence"/>
</dbReference>
<dbReference type="CDD" id="cd04730">
    <property type="entry name" value="NPD_like"/>
    <property type="match status" value="1"/>
</dbReference>
<dbReference type="InterPro" id="IPR004136">
    <property type="entry name" value="NMO"/>
</dbReference>
<dbReference type="PANTHER" id="PTHR42747:SF3">
    <property type="entry name" value="NITRONATE MONOOXYGENASE-RELATED"/>
    <property type="match status" value="1"/>
</dbReference>
<reference evidence="10 11" key="1">
    <citation type="submission" date="2023-08" db="EMBL/GenBank/DDBJ databases">
        <title>Genome sequencing of plant associated microbes to promote plant fitness in Sorghum bicolor and Oryza sativa.</title>
        <authorList>
            <person name="Coleman-Derr D."/>
        </authorList>
    </citation>
    <scope>NUCLEOTIDE SEQUENCE [LARGE SCALE GENOMIC DNA]</scope>
    <source>
        <strain evidence="10 11">SLBN-33</strain>
    </source>
</reference>
<dbReference type="GO" id="GO:0004497">
    <property type="term" value="F:monooxygenase activity"/>
    <property type="evidence" value="ECO:0007669"/>
    <property type="project" value="UniProtKB-KW"/>
</dbReference>
<evidence type="ECO:0000256" key="1">
    <source>
        <dbReference type="ARBA" id="ARBA00001917"/>
    </source>
</evidence>
<evidence type="ECO:0000256" key="6">
    <source>
        <dbReference type="ARBA" id="ARBA00023002"/>
    </source>
</evidence>
<evidence type="ECO:0000256" key="9">
    <source>
        <dbReference type="ARBA" id="ARBA00049401"/>
    </source>
</evidence>